<dbReference type="GeneID" id="9059839"/>
<accession>C5KN90</accession>
<organism evidence="3">
    <name type="scientific">Perkinsus marinus (strain ATCC 50983 / TXsc)</name>
    <dbReference type="NCBI Taxonomy" id="423536"/>
    <lineage>
        <taxon>Eukaryota</taxon>
        <taxon>Sar</taxon>
        <taxon>Alveolata</taxon>
        <taxon>Perkinsozoa</taxon>
        <taxon>Perkinsea</taxon>
        <taxon>Perkinsida</taxon>
        <taxon>Perkinsidae</taxon>
        <taxon>Perkinsus</taxon>
    </lineage>
</organism>
<gene>
    <name evidence="2" type="ORF">Pmar_PMAR005534</name>
</gene>
<evidence type="ECO:0000313" key="3">
    <source>
        <dbReference type="Proteomes" id="UP000007800"/>
    </source>
</evidence>
<protein>
    <submittedName>
        <fullName evidence="2">Uncharacterized protein</fullName>
    </submittedName>
</protein>
<sequence length="182" mass="20019">MATTNTFQKPSSPPESSDEGESDEFSDEFEDLPTAEKLVSASEELRVIASAEKTPDSDKAVSSELLRSALLDQVCRGTIHGDATPNNLLAEDSEAFLSSLTNADPRRIRTQTELLCQRLGLGRPHVHVNKQTLTSAVRNAATDPDASIMSVDFGNHPFFMRHESWSGPTGWTCRVPRRNTDF</sequence>
<feature type="compositionally biased region" description="Acidic residues" evidence="1">
    <location>
        <begin position="16"/>
        <end position="32"/>
    </location>
</feature>
<dbReference type="Proteomes" id="UP000007800">
    <property type="component" value="Unassembled WGS sequence"/>
</dbReference>
<evidence type="ECO:0000313" key="2">
    <source>
        <dbReference type="EMBL" id="EER14044.1"/>
    </source>
</evidence>
<dbReference type="InParanoid" id="C5KN90"/>
<dbReference type="AlphaFoldDB" id="C5KN90"/>
<dbReference type="EMBL" id="GG674574">
    <property type="protein sequence ID" value="EER14044.1"/>
    <property type="molecule type" value="Genomic_DNA"/>
</dbReference>
<proteinExistence type="predicted"/>
<reference evidence="2 3" key="1">
    <citation type="submission" date="2008-07" db="EMBL/GenBank/DDBJ databases">
        <authorList>
            <person name="El-Sayed N."/>
            <person name="Caler E."/>
            <person name="Inman J."/>
            <person name="Amedeo P."/>
            <person name="Hass B."/>
            <person name="Wortman J."/>
        </authorList>
    </citation>
    <scope>NUCLEOTIDE SEQUENCE [LARGE SCALE GENOMIC DNA]</scope>
    <source>
        <strain evidence="3">ATCC 50983 / TXsc</strain>
    </source>
</reference>
<dbReference type="OMA" id="FFMRHES"/>
<feature type="region of interest" description="Disordered" evidence="1">
    <location>
        <begin position="1"/>
        <end position="32"/>
    </location>
</feature>
<dbReference type="RefSeq" id="XP_002782249.1">
    <property type="nucleotide sequence ID" value="XM_002782203.1"/>
</dbReference>
<evidence type="ECO:0000256" key="1">
    <source>
        <dbReference type="SAM" id="MobiDB-lite"/>
    </source>
</evidence>
<name>C5KN90_PERM5</name>
<dbReference type="OrthoDB" id="10332861at2759"/>
<keyword evidence="3" id="KW-1185">Reference proteome</keyword>